<comment type="subcellular location">
    <subcellularLocation>
        <location evidence="1">Cell membrane</location>
        <topology evidence="1">Multi-pass membrane protein</topology>
    </subcellularLocation>
</comment>
<evidence type="ECO:0000256" key="6">
    <source>
        <dbReference type="ARBA" id="ARBA00022989"/>
    </source>
</evidence>
<keyword evidence="4" id="KW-1003">Cell membrane</keyword>
<feature type="transmembrane region" description="Helical" evidence="9">
    <location>
        <begin position="68"/>
        <end position="86"/>
    </location>
</feature>
<feature type="transmembrane region" description="Helical" evidence="9">
    <location>
        <begin position="329"/>
        <end position="346"/>
    </location>
</feature>
<feature type="transmembrane region" description="Helical" evidence="9">
    <location>
        <begin position="92"/>
        <end position="113"/>
    </location>
</feature>
<dbReference type="Proteomes" id="UP001247542">
    <property type="component" value="Unassembled WGS sequence"/>
</dbReference>
<feature type="transmembrane region" description="Helical" evidence="9">
    <location>
        <begin position="366"/>
        <end position="393"/>
    </location>
</feature>
<keyword evidence="7 9" id="KW-0472">Membrane</keyword>
<accession>A0ABU3IBU9</accession>
<evidence type="ECO:0000256" key="1">
    <source>
        <dbReference type="ARBA" id="ARBA00004651"/>
    </source>
</evidence>
<dbReference type="InterPro" id="IPR002549">
    <property type="entry name" value="AI-2E-like"/>
</dbReference>
<dbReference type="PANTHER" id="PTHR21716">
    <property type="entry name" value="TRANSMEMBRANE PROTEIN"/>
    <property type="match status" value="1"/>
</dbReference>
<dbReference type="Pfam" id="PF01594">
    <property type="entry name" value="AI-2E_transport"/>
    <property type="match status" value="1"/>
</dbReference>
<dbReference type="EMBL" id="JASXSX010000002">
    <property type="protein sequence ID" value="MDT3767843.1"/>
    <property type="molecule type" value="Genomic_DNA"/>
</dbReference>
<evidence type="ECO:0000256" key="9">
    <source>
        <dbReference type="SAM" id="Phobius"/>
    </source>
</evidence>
<feature type="transmembrane region" description="Helical" evidence="9">
    <location>
        <begin position="273"/>
        <end position="290"/>
    </location>
</feature>
<comment type="similarity">
    <text evidence="2">Belongs to the autoinducer-2 exporter (AI-2E) (TC 2.A.86) family.</text>
</comment>
<evidence type="ECO:0000256" key="5">
    <source>
        <dbReference type="ARBA" id="ARBA00022692"/>
    </source>
</evidence>
<reference evidence="10 11" key="1">
    <citation type="submission" date="2023-06" db="EMBL/GenBank/DDBJ databases">
        <title>Draft genome sequence of Gleimia hominis type strain CCUG 57540T.</title>
        <authorList>
            <person name="Salva-Serra F."/>
            <person name="Cardew S."/>
            <person name="Jensie Markopoulos S."/>
            <person name="Ohlen M."/>
            <person name="Inganas E."/>
            <person name="Svensson-Stadler L."/>
            <person name="Moore E.R.B."/>
        </authorList>
    </citation>
    <scope>NUCLEOTIDE SEQUENCE [LARGE SCALE GENOMIC DNA]</scope>
    <source>
        <strain evidence="10 11">CCUG 57540</strain>
    </source>
</reference>
<keyword evidence="11" id="KW-1185">Reference proteome</keyword>
<feature type="transmembrane region" description="Helical" evidence="9">
    <location>
        <begin position="296"/>
        <end position="322"/>
    </location>
</feature>
<proteinExistence type="inferred from homology"/>
<evidence type="ECO:0000256" key="7">
    <source>
        <dbReference type="ARBA" id="ARBA00023136"/>
    </source>
</evidence>
<comment type="caution">
    <text evidence="10">The sequence shown here is derived from an EMBL/GenBank/DDBJ whole genome shotgun (WGS) entry which is preliminary data.</text>
</comment>
<protein>
    <submittedName>
        <fullName evidence="10">AI-2E family transporter</fullName>
    </submittedName>
</protein>
<feature type="transmembrane region" description="Helical" evidence="9">
    <location>
        <begin position="125"/>
        <end position="149"/>
    </location>
</feature>
<evidence type="ECO:0000256" key="4">
    <source>
        <dbReference type="ARBA" id="ARBA00022475"/>
    </source>
</evidence>
<feature type="transmembrane region" description="Helical" evidence="9">
    <location>
        <begin position="210"/>
        <end position="232"/>
    </location>
</feature>
<evidence type="ECO:0000256" key="3">
    <source>
        <dbReference type="ARBA" id="ARBA00022448"/>
    </source>
</evidence>
<dbReference type="RefSeq" id="WP_313273955.1">
    <property type="nucleotide sequence ID" value="NZ_JASXSX010000002.1"/>
</dbReference>
<keyword evidence="5 9" id="KW-0812">Transmembrane</keyword>
<dbReference type="PANTHER" id="PTHR21716:SF53">
    <property type="entry name" value="PERMEASE PERM-RELATED"/>
    <property type="match status" value="1"/>
</dbReference>
<gene>
    <name evidence="10" type="ORF">QS713_07190</name>
</gene>
<keyword evidence="3" id="KW-0813">Transport</keyword>
<evidence type="ECO:0000256" key="2">
    <source>
        <dbReference type="ARBA" id="ARBA00009773"/>
    </source>
</evidence>
<evidence type="ECO:0000313" key="10">
    <source>
        <dbReference type="EMBL" id="MDT3767843.1"/>
    </source>
</evidence>
<evidence type="ECO:0000256" key="8">
    <source>
        <dbReference type="SAM" id="MobiDB-lite"/>
    </source>
</evidence>
<name>A0ABU3IBU9_9ACTO</name>
<evidence type="ECO:0000313" key="11">
    <source>
        <dbReference type="Proteomes" id="UP001247542"/>
    </source>
</evidence>
<keyword evidence="6 9" id="KW-1133">Transmembrane helix</keyword>
<sequence>MTSQYGGVVQEPQSKPTLAEFLQPFKKKYADLRERRQEPRVVQRVIYEGELAEPEETVPRSLRMSAEWAWRFLVVIAAVAVGGYLLSYLTQIVIPVLLALLFAVLLDPVNRFLQHYLHFPRTLSAAVSLLLGLGFVVGLVSVASTQIILQVGTLAQRAQQGVREILDWLAQSNLGLNADIIHGYVAQATDEITQWVQANTSQLASGALSVTASIGTVLSGLLIALFCLFFFLKEGRRIWLWFVRILPEGARVPVHESAIRGWITLGSYARTQILVAAIDAVGIGLGAYFLNVPLVIPLAVLVFVGAFIPIVGAISTGAIAVMVALVDQGLQTAVIMFVVILLVQQIEGNFLHPLLMSNAVSLHPIAVLLAVAAGGFMFGIPGALFAVPILAFVNTSVLYLHGYDKFPEVATQEDRPGGKPGELDELVRGTYDPKMMKVDPETEQADAEPVNPEAYEEATKEE</sequence>
<organism evidence="10 11">
    <name type="scientific">Gleimia hominis</name>
    <dbReference type="NCBI Taxonomy" id="595468"/>
    <lineage>
        <taxon>Bacteria</taxon>
        <taxon>Bacillati</taxon>
        <taxon>Actinomycetota</taxon>
        <taxon>Actinomycetes</taxon>
        <taxon>Actinomycetales</taxon>
        <taxon>Actinomycetaceae</taxon>
        <taxon>Gleimia</taxon>
    </lineage>
</organism>
<feature type="region of interest" description="Disordered" evidence="8">
    <location>
        <begin position="435"/>
        <end position="462"/>
    </location>
</feature>